<protein>
    <submittedName>
        <fullName evidence="1">Uncharacterized protein</fullName>
    </submittedName>
</protein>
<evidence type="ECO:0000313" key="2">
    <source>
        <dbReference type="Proteomes" id="UP000308267"/>
    </source>
</evidence>
<name>A0A4S2M436_OPIFE</name>
<dbReference type="STRING" id="147828.A0A4S2M436"/>
<dbReference type="AlphaFoldDB" id="A0A4S2M436"/>
<dbReference type="Proteomes" id="UP000308267">
    <property type="component" value="Unassembled WGS sequence"/>
</dbReference>
<sequence length="66" mass="7253">MRISGLGAMRPNTVCLGFYENAPSRDVLSKILSERNSTLPAIRRSNHYYTDSTELLHASDSAAVVV</sequence>
<gene>
    <name evidence="1" type="ORF">CRM22_002844</name>
</gene>
<accession>A0A4S2M436</accession>
<evidence type="ECO:0000313" key="1">
    <source>
        <dbReference type="EMBL" id="TGZ71071.1"/>
    </source>
</evidence>
<keyword evidence="2" id="KW-1185">Reference proteome</keyword>
<proteinExistence type="predicted"/>
<organism evidence="1 2">
    <name type="scientific">Opisthorchis felineus</name>
    <dbReference type="NCBI Taxonomy" id="147828"/>
    <lineage>
        <taxon>Eukaryota</taxon>
        <taxon>Metazoa</taxon>
        <taxon>Spiralia</taxon>
        <taxon>Lophotrochozoa</taxon>
        <taxon>Platyhelminthes</taxon>
        <taxon>Trematoda</taxon>
        <taxon>Digenea</taxon>
        <taxon>Opisthorchiida</taxon>
        <taxon>Opisthorchiata</taxon>
        <taxon>Opisthorchiidae</taxon>
        <taxon>Opisthorchis</taxon>
    </lineage>
</organism>
<feature type="non-terminal residue" evidence="1">
    <location>
        <position position="66"/>
    </location>
</feature>
<dbReference type="OrthoDB" id="2020542at2759"/>
<reference evidence="1 2" key="1">
    <citation type="journal article" date="2019" name="BMC Genomics">
        <title>New insights from Opisthorchis felineus genome: update on genomics of the epidemiologically important liver flukes.</title>
        <authorList>
            <person name="Ershov N.I."/>
            <person name="Mordvinov V.A."/>
            <person name="Prokhortchouk E.B."/>
            <person name="Pakharukova M.Y."/>
            <person name="Gunbin K.V."/>
            <person name="Ustyantsev K."/>
            <person name="Genaev M.A."/>
            <person name="Blinov A.G."/>
            <person name="Mazur A."/>
            <person name="Boulygina E."/>
            <person name="Tsygankova S."/>
            <person name="Khrameeva E."/>
            <person name="Chekanov N."/>
            <person name="Fan G."/>
            <person name="Xiao A."/>
            <person name="Zhang H."/>
            <person name="Xu X."/>
            <person name="Yang H."/>
            <person name="Solovyev V."/>
            <person name="Lee S.M."/>
            <person name="Liu X."/>
            <person name="Afonnikov D.A."/>
            <person name="Skryabin K.G."/>
        </authorList>
    </citation>
    <scope>NUCLEOTIDE SEQUENCE [LARGE SCALE GENOMIC DNA]</scope>
    <source>
        <strain evidence="1">AK-0245</strain>
        <tissue evidence="1">Whole organism</tissue>
    </source>
</reference>
<dbReference type="EMBL" id="SJOL01004896">
    <property type="protein sequence ID" value="TGZ71071.1"/>
    <property type="molecule type" value="Genomic_DNA"/>
</dbReference>
<comment type="caution">
    <text evidence="1">The sequence shown here is derived from an EMBL/GenBank/DDBJ whole genome shotgun (WGS) entry which is preliminary data.</text>
</comment>